<dbReference type="PANTHER" id="PTHR14918">
    <property type="entry name" value="KICSTOR COMPLEX PROTEIN SZT2"/>
    <property type="match status" value="1"/>
</dbReference>
<feature type="region of interest" description="Disordered" evidence="1">
    <location>
        <begin position="1882"/>
        <end position="1926"/>
    </location>
</feature>
<organism evidence="3 4">
    <name type="scientific">Porites evermanni</name>
    <dbReference type="NCBI Taxonomy" id="104178"/>
    <lineage>
        <taxon>Eukaryota</taxon>
        <taxon>Metazoa</taxon>
        <taxon>Cnidaria</taxon>
        <taxon>Anthozoa</taxon>
        <taxon>Hexacorallia</taxon>
        <taxon>Scleractinia</taxon>
        <taxon>Fungiina</taxon>
        <taxon>Poritidae</taxon>
        <taxon>Porites</taxon>
    </lineage>
</organism>
<feature type="region of interest" description="Disordered" evidence="1">
    <location>
        <begin position="1270"/>
        <end position="1291"/>
    </location>
</feature>
<feature type="compositionally biased region" description="Polar residues" evidence="1">
    <location>
        <begin position="834"/>
        <end position="855"/>
    </location>
</feature>
<keyword evidence="2" id="KW-0812">Transmembrane</keyword>
<evidence type="ECO:0008006" key="5">
    <source>
        <dbReference type="Google" id="ProtNLM"/>
    </source>
</evidence>
<feature type="non-terminal residue" evidence="3">
    <location>
        <position position="1"/>
    </location>
</feature>
<feature type="region of interest" description="Disordered" evidence="1">
    <location>
        <begin position="2137"/>
        <end position="2174"/>
    </location>
</feature>
<keyword evidence="4" id="KW-1185">Reference proteome</keyword>
<feature type="compositionally biased region" description="Basic and acidic residues" evidence="1">
    <location>
        <begin position="810"/>
        <end position="827"/>
    </location>
</feature>
<reference evidence="3 4" key="1">
    <citation type="submission" date="2022-05" db="EMBL/GenBank/DDBJ databases">
        <authorList>
            <consortium name="Genoscope - CEA"/>
            <person name="William W."/>
        </authorList>
    </citation>
    <scope>NUCLEOTIDE SEQUENCE [LARGE SCALE GENOMIC DNA]</scope>
</reference>
<sequence>DREITLTEADWQRFTQHVQSRRRNGVPLPFPEEICQVEDPGRSTGRSTVADTLGADKKSRQRSALSMKWRCFIRAVAGLGCGRIILTFLPASLKHVQLMGKKGRSRSSSLGSGAKTPDQSAKKNIEAQKQGPFMTQGSLEDKSLTPTPTVERDESTFAFSPQPDSSSVKAQETKAELSVSSDDEKKCVTFEEKTTPINEEPVFHDRCASEDDDTFSLNIPIYCYDCPLSALLSVPDSKSVVESSPEEAKRREDIFQDFTQFAASIFVDPFNVDEVPRSLEGRTKGRFGASKDLLLHCNAVHDLFCRSFVSSTFTSLQHGQQVNMRDVQSAVDACEENFLEVDITEFIHTLCGHYVKEMANREAVRDAETSEKFQSVPIHLPPASSEERVKILKDTLLGECESVPGLHKSITAKFMSVLGRYFKAVPPSGEYFFYCPQLSEGPRKSIAESFSDFTDVVTEDDSQGQDSDIGSDTFEDVGTGILIDHDGVFHEMDDDLSDFESEGSIRESEVPEADSDIHWVNLNALNTAIALPYPDPPVKNALSSVKTVLERAKTREAEDEEHSKSPLFLMLTCSLRDKSSHTQPMTPVSINMLPVCLGEIIRKCEDDEEFLDPFSSSVRITLDLICLTLSPEPDYSVLKSSARCAPSRSNSFSSNSSPVSLSPLDKRSGLFEFRRQDSKATSHDIDGNESMDPLHGLVHSQRQAVNLTCDTIRWLLQDEIVSELRHIGPVNSTMLEKVENHVKQSSEDHPSCISRHVRLQFVYGAEQSLELFVKEFERINLPEYSINKLEKHYYLTSFVDREVAFASPRAPEEDSSEAKREEQKAVDQEDFGCDSTTLTPESASYSLGETQQPSVDVSVNVETGEEESAVRSEPFDATSNDLLAIYSDEQNETAQKEECTDPETSMELPVVTISDEGPGKTRDSETTLVSKHPLLGDIGKQEPLQVEPSTPEKDTSFTSSSNSTPVGKLVIPSVEESNAESIGIGGEDVIEDSGTPSPLTPRQEDQSCLLAEEYLPFWVVMRIFDNEVTIFFHQREPDDSRAFCATRATGLVEMVTNAIHEKCRIVNQRMLLQELYETKVCNSMLFPESDEDIWKHEELTMSVSPLGVHITKGDSKGRVTTRFVQVQFLFQPGHFGCNSVWHTHLPVHQRLMDTSGRTGLSRGFKAVKSVLDRFGVSNRKDMFVYKDSDGAVFYFRLFESLCSSDSDGNPFLCELRPPDEDDDDCRSGLSSVASLAGSRTSSLLSLVKAGITELDEEDLAQLENKKKHLQAIDRDRDTASESGRSGRSGRALQPVVDKSIALHVYGVDDPGPEITVDLVEVLQNRINEAMLEVLSVLLSRNPNCKLTYADVRFIQPQGQPPKTTLTLTIPPMDVNYLCPLTFYLRQNLHSLLHSPRYMDNNPNHHFRAVSGSKTEASGNTSAESCRLEPEIYLYNRPHSSGGKGLACISASVLNSRGGYIYIPCGKTACNYVGELDYFEQMTEVFLCEDKRQLAEEDIMVQFAIWERGDIGLDQLATQLKLSLRHALCDLLTEYYLLTAPLSKVPPKYCKAPMTRQSNSAEEQESNYPPEINCPHYYPARQPLRVQDVDESTTDESGKQFAPLPNSSHFFVVVGRNVDQWRASLGLEEDLSQEPSDRPRIRTGLQRFRPLDANAPVPGRIPSDSTSLSSLSLGGVPRQKFLLVTLLDKEVIAFTYNWANDLNLTFEKQLHRLLNWSNARCHLTACLLSQKLGLFHHTLFADINRGKEGKEMNPFCLSANDMDMVLLVSRPGPPPLDRERAMPRQMPPSPNILVFDEVLRDVTPPKPLHCAQYFHNRDLVKRHGYQFKEIRSGQIKTIREGEAVYVKEKTSAAEEAWHQELRSAYLQQYVQYMQSLQFIVVQTRPQSPKPSRRHNGRSHVNSKPKRESGDVKKQNSSKDRKDKTSQTLQCYLQRSSHGGIMLLELVFEFDSLLNKLSRQRLSRLHVFYQRVPFIFYFSQFSLIFLAQNSTLSFKNYNSRNSSLAAKLLTCHFFTQLEHVFSSREVAVPSHISPQAVFNYLVKNASFYDFQTLPLESGPFEKTQHLLFGTDRVLTQERYSETRTYDILRDNNEYDITFVVSPKESSEEGIVNMEYIVLMTSRRELFPKLMLDLHLRKKSPSSSSLSSMNGNRKASLPDNGEVEPERGPRVRFTLPSSSSSGSLGGFINSSFAGEFHRSASSPHSLFALGNNESGFQFPAAFAPLRSGENIMEQRSGSNRSLAVPSYEGSLCDSVSEKEFRLITEAFQRARVHLVHVVCRAQTHCSRDILWHRLLIGGIGEEEKDGTKKGRKRSEVRRSGSDYNVKAHWMKGLVTLYPGAEQSSASRLSFEEFKQLLSVVVSKSLRDEDPQVIPLLANRASWYLNLFR</sequence>
<dbReference type="PANTHER" id="PTHR14918:SF3">
    <property type="entry name" value="KICSTOR COMPLEX PROTEIN SZT2"/>
    <property type="match status" value="1"/>
</dbReference>
<protein>
    <recommendedName>
        <fullName evidence="5">SZT2</fullName>
    </recommendedName>
</protein>
<keyword evidence="2" id="KW-1133">Transmembrane helix</keyword>
<evidence type="ECO:0000313" key="3">
    <source>
        <dbReference type="EMBL" id="CAH3194238.1"/>
    </source>
</evidence>
<evidence type="ECO:0000256" key="1">
    <source>
        <dbReference type="SAM" id="MobiDB-lite"/>
    </source>
</evidence>
<evidence type="ECO:0000256" key="2">
    <source>
        <dbReference type="SAM" id="Phobius"/>
    </source>
</evidence>
<accession>A0ABN8SRQ3</accession>
<keyword evidence="2" id="KW-0472">Membrane</keyword>
<dbReference type="EMBL" id="CALNXI010003762">
    <property type="protein sequence ID" value="CAH3194238.1"/>
    <property type="molecule type" value="Genomic_DNA"/>
</dbReference>
<feature type="region of interest" description="Disordered" evidence="1">
    <location>
        <begin position="100"/>
        <end position="176"/>
    </location>
</feature>
<feature type="compositionally biased region" description="Basic and acidic residues" evidence="1">
    <location>
        <begin position="1270"/>
        <end position="1279"/>
    </location>
</feature>
<gene>
    <name evidence="3" type="ORF">PEVE_00027407</name>
</gene>
<feature type="compositionally biased region" description="Polar residues" evidence="1">
    <location>
        <begin position="956"/>
        <end position="965"/>
    </location>
</feature>
<feature type="compositionally biased region" description="Basic residues" evidence="1">
    <location>
        <begin position="1889"/>
        <end position="1902"/>
    </location>
</feature>
<feature type="compositionally biased region" description="Polar residues" evidence="1">
    <location>
        <begin position="157"/>
        <end position="170"/>
    </location>
</feature>
<dbReference type="InterPro" id="IPR033228">
    <property type="entry name" value="SZT2"/>
</dbReference>
<feature type="region of interest" description="Disordered" evidence="1">
    <location>
        <begin position="806"/>
        <end position="855"/>
    </location>
</feature>
<feature type="region of interest" description="Disordered" evidence="1">
    <location>
        <begin position="913"/>
        <end position="967"/>
    </location>
</feature>
<proteinExistence type="predicted"/>
<feature type="compositionally biased region" description="Basic and acidic residues" evidence="1">
    <location>
        <begin position="1903"/>
        <end position="1923"/>
    </location>
</feature>
<feature type="compositionally biased region" description="Polar residues" evidence="1">
    <location>
        <begin position="133"/>
        <end position="148"/>
    </location>
</feature>
<dbReference type="Proteomes" id="UP001159427">
    <property type="component" value="Unassembled WGS sequence"/>
</dbReference>
<evidence type="ECO:0000313" key="4">
    <source>
        <dbReference type="Proteomes" id="UP001159427"/>
    </source>
</evidence>
<name>A0ABN8SRQ3_9CNID</name>
<comment type="caution">
    <text evidence="3">The sequence shown here is derived from an EMBL/GenBank/DDBJ whole genome shotgun (WGS) entry which is preliminary data.</text>
</comment>
<feature type="transmembrane region" description="Helical" evidence="2">
    <location>
        <begin position="71"/>
        <end position="93"/>
    </location>
</feature>